<evidence type="ECO:0000256" key="3">
    <source>
        <dbReference type="SAM" id="SignalP"/>
    </source>
</evidence>
<keyword evidence="1" id="KW-0175">Coiled coil</keyword>
<dbReference type="InterPro" id="IPR003646">
    <property type="entry name" value="SH3-like_bac-type"/>
</dbReference>
<reference evidence="5" key="1">
    <citation type="submission" date="2023-07" db="EMBL/GenBank/DDBJ databases">
        <title>Genomic Encyclopedia of Type Strains, Phase IV (KMG-IV): sequencing the most valuable type-strain genomes for metagenomic binning, comparative biology and taxonomic classification.</title>
        <authorList>
            <person name="Goeker M."/>
        </authorList>
    </citation>
    <scope>NUCLEOTIDE SEQUENCE</scope>
    <source>
        <strain evidence="5">DSM 24202</strain>
    </source>
</reference>
<dbReference type="EMBL" id="JAUSVL010000001">
    <property type="protein sequence ID" value="MDQ0289142.1"/>
    <property type="molecule type" value="Genomic_DNA"/>
</dbReference>
<gene>
    <name evidence="5" type="ORF">J3R75_001249</name>
</gene>
<dbReference type="PANTHER" id="PTHR34408">
    <property type="entry name" value="FAMILY PROTEIN, PUTATIVE-RELATED"/>
    <property type="match status" value="1"/>
</dbReference>
<evidence type="ECO:0000259" key="4">
    <source>
        <dbReference type="PROSITE" id="PS51781"/>
    </source>
</evidence>
<evidence type="ECO:0000256" key="2">
    <source>
        <dbReference type="SAM" id="MobiDB-lite"/>
    </source>
</evidence>
<dbReference type="Proteomes" id="UP001238163">
    <property type="component" value="Unassembled WGS sequence"/>
</dbReference>
<evidence type="ECO:0000256" key="1">
    <source>
        <dbReference type="SAM" id="Coils"/>
    </source>
</evidence>
<organism evidence="5 6">
    <name type="scientific">Oligosphaera ethanolica</name>
    <dbReference type="NCBI Taxonomy" id="760260"/>
    <lineage>
        <taxon>Bacteria</taxon>
        <taxon>Pseudomonadati</taxon>
        <taxon>Lentisphaerota</taxon>
        <taxon>Oligosphaeria</taxon>
        <taxon>Oligosphaerales</taxon>
        <taxon>Oligosphaeraceae</taxon>
        <taxon>Oligosphaera</taxon>
    </lineage>
</organism>
<dbReference type="SMART" id="SM00287">
    <property type="entry name" value="SH3b"/>
    <property type="match status" value="1"/>
</dbReference>
<keyword evidence="3" id="KW-0732">Signal</keyword>
<feature type="domain" description="SH3b" evidence="4">
    <location>
        <begin position="30"/>
        <end position="99"/>
    </location>
</feature>
<dbReference type="RefSeq" id="WP_307260477.1">
    <property type="nucleotide sequence ID" value="NZ_JAUSVL010000001.1"/>
</dbReference>
<feature type="region of interest" description="Disordered" evidence="2">
    <location>
        <begin position="416"/>
        <end position="466"/>
    </location>
</feature>
<feature type="chain" id="PRO_5041962025" evidence="3">
    <location>
        <begin position="27"/>
        <end position="614"/>
    </location>
</feature>
<dbReference type="PANTHER" id="PTHR34408:SF1">
    <property type="entry name" value="GLYCOSYL HYDROLASE FAMILY 19 DOMAIN-CONTAINING PROTEIN HI_1415"/>
    <property type="match status" value="1"/>
</dbReference>
<evidence type="ECO:0000313" key="5">
    <source>
        <dbReference type="EMBL" id="MDQ0289142.1"/>
    </source>
</evidence>
<dbReference type="AlphaFoldDB" id="A0AAE3VER6"/>
<comment type="caution">
    <text evidence="5">The sequence shown here is derived from an EMBL/GenBank/DDBJ whole genome shotgun (WGS) entry which is preliminary data.</text>
</comment>
<protein>
    <submittedName>
        <fullName evidence="5">Uncharacterized protein YraI</fullName>
    </submittedName>
</protein>
<name>A0AAE3VER6_9BACT</name>
<evidence type="ECO:0000313" key="6">
    <source>
        <dbReference type="Proteomes" id="UP001238163"/>
    </source>
</evidence>
<keyword evidence="6" id="KW-1185">Reference proteome</keyword>
<dbReference type="PROSITE" id="PS51781">
    <property type="entry name" value="SH3B"/>
    <property type="match status" value="1"/>
</dbReference>
<dbReference type="Gene3D" id="2.30.30.40">
    <property type="entry name" value="SH3 Domains"/>
    <property type="match status" value="2"/>
</dbReference>
<dbReference type="Pfam" id="PF08239">
    <property type="entry name" value="SH3_3"/>
    <property type="match status" value="2"/>
</dbReference>
<dbReference type="InterPro" id="IPR052354">
    <property type="entry name" value="Cell_Wall_Dynamics_Protein"/>
</dbReference>
<feature type="signal peptide" evidence="3">
    <location>
        <begin position="1"/>
        <end position="26"/>
    </location>
</feature>
<accession>A0AAE3VER6</accession>
<feature type="coiled-coil region" evidence="1">
    <location>
        <begin position="489"/>
        <end position="531"/>
    </location>
</feature>
<sequence>MKYFSRDVFALALALVLLVGAVSVFAEGWPQAGVVTATQVNVRARPSTHYERIGQFRKDDILTVVNMKDGWYEVELNDNFVCWVTADSVATNGDVVTEPCLLYAGPSLVFTSFGKVGKGSKLTIVGAEADNWRQVRVPDKATAWVSADYIALQDPPTPVKAEVVKSAAPAPAQVAPRLTEELARQQASLQVEAERLEALQAEAELIKQHTAEREKEIAVLRAEEERMQAMKTDAAKQLEAALMAREKADTSARLEQIRLEDLKKEAEKKAQTVSAERANWEAEAKRHADALAKAKAEADRLAAVAKAEADRLAKEQTDAAAQAEALRAKVVAAESAIKDGSTRHAELQLAIADVEKEKNEAQARLTKLQEEKKAVDVQVQRENELLDALKQQAAAITQEKQAVMVQIEQAKKEREELENKRLAEEKARADADAKRQTAEAEAKARADADAKRQTAEAEAKARADADAKRLTAEAEAKARADADAKRLAAEAEEKALADANAKRLAAEAEEKARADADAKRLEAERLRLEAEKLPPKFSGNGLLVPLRPNSAGKATHALCEPRGERKELVAYLIAPYINLREWEDMRVQLDGMDVRPENWRYPLIEVRSIRPEPK</sequence>
<proteinExistence type="predicted"/>